<accession>A0A812X976</accession>
<gene>
    <name evidence="2" type="ORF">SPIL2461_LOCUS20576</name>
</gene>
<keyword evidence="3" id="KW-1185">Reference proteome</keyword>
<dbReference type="EMBL" id="CAJNIZ010045488">
    <property type="protein sequence ID" value="CAE7721552.1"/>
    <property type="molecule type" value="Genomic_DNA"/>
</dbReference>
<proteinExistence type="predicted"/>
<comment type="caution">
    <text evidence="2">The sequence shown here is derived from an EMBL/GenBank/DDBJ whole genome shotgun (WGS) entry which is preliminary data.</text>
</comment>
<dbReference type="AlphaFoldDB" id="A0A812X976"/>
<protein>
    <submittedName>
        <fullName evidence="2">Uncharacterized protein</fullName>
    </submittedName>
</protein>
<name>A0A812X976_SYMPI</name>
<evidence type="ECO:0000313" key="2">
    <source>
        <dbReference type="EMBL" id="CAE7721552.1"/>
    </source>
</evidence>
<sequence length="125" mass="14013">MAQGATYDELVRGWDPFTACVLFAEVGNGWLSVAILKRMSAVVKFVCKSAAAPSLYMVYSFSHFRQHHFEWQTFLPILAMTTCIYLYAEPPCFGSVGSAKGHQNHQNTQTWPDQYKAKRGQSAQG</sequence>
<feature type="region of interest" description="Disordered" evidence="1">
    <location>
        <begin position="98"/>
        <end position="125"/>
    </location>
</feature>
<dbReference type="OrthoDB" id="10336752at2759"/>
<evidence type="ECO:0000313" key="3">
    <source>
        <dbReference type="Proteomes" id="UP000649617"/>
    </source>
</evidence>
<evidence type="ECO:0000256" key="1">
    <source>
        <dbReference type="SAM" id="MobiDB-lite"/>
    </source>
</evidence>
<organism evidence="2 3">
    <name type="scientific">Symbiodinium pilosum</name>
    <name type="common">Dinoflagellate</name>
    <dbReference type="NCBI Taxonomy" id="2952"/>
    <lineage>
        <taxon>Eukaryota</taxon>
        <taxon>Sar</taxon>
        <taxon>Alveolata</taxon>
        <taxon>Dinophyceae</taxon>
        <taxon>Suessiales</taxon>
        <taxon>Symbiodiniaceae</taxon>
        <taxon>Symbiodinium</taxon>
    </lineage>
</organism>
<reference evidence="2" key="1">
    <citation type="submission" date="2021-02" db="EMBL/GenBank/DDBJ databases">
        <authorList>
            <person name="Dougan E. K."/>
            <person name="Rhodes N."/>
            <person name="Thang M."/>
            <person name="Chan C."/>
        </authorList>
    </citation>
    <scope>NUCLEOTIDE SEQUENCE</scope>
</reference>
<dbReference type="Proteomes" id="UP000649617">
    <property type="component" value="Unassembled WGS sequence"/>
</dbReference>